<dbReference type="AlphaFoldDB" id="A0A3P8X294"/>
<keyword evidence="5" id="KW-1185">Reference proteome</keyword>
<dbReference type="GO" id="GO:0016491">
    <property type="term" value="F:oxidoreductase activity"/>
    <property type="evidence" value="ECO:0007669"/>
    <property type="project" value="UniProtKB-KW"/>
</dbReference>
<organism evidence="4 5">
    <name type="scientific">Cynoglossus semilaevis</name>
    <name type="common">Tongue sole</name>
    <dbReference type="NCBI Taxonomy" id="244447"/>
    <lineage>
        <taxon>Eukaryota</taxon>
        <taxon>Metazoa</taxon>
        <taxon>Chordata</taxon>
        <taxon>Craniata</taxon>
        <taxon>Vertebrata</taxon>
        <taxon>Euteleostomi</taxon>
        <taxon>Actinopterygii</taxon>
        <taxon>Neopterygii</taxon>
        <taxon>Teleostei</taxon>
        <taxon>Neoteleostei</taxon>
        <taxon>Acanthomorphata</taxon>
        <taxon>Carangaria</taxon>
        <taxon>Pleuronectiformes</taxon>
        <taxon>Pleuronectoidei</taxon>
        <taxon>Cynoglossidae</taxon>
        <taxon>Cynoglossinae</taxon>
        <taxon>Cynoglossus</taxon>
    </lineage>
</organism>
<dbReference type="PANTHER" id="PTHR43157:SF54">
    <property type="entry name" value="RETINOL DEHYDROGENASE 12-LIKE ISOFORM X1-RELATED"/>
    <property type="match status" value="1"/>
</dbReference>
<dbReference type="InterPro" id="IPR036291">
    <property type="entry name" value="NAD(P)-bd_dom_sf"/>
</dbReference>
<reference evidence="4" key="2">
    <citation type="submission" date="2025-08" db="UniProtKB">
        <authorList>
            <consortium name="Ensembl"/>
        </authorList>
    </citation>
    <scope>IDENTIFICATION</scope>
</reference>
<dbReference type="GeneTree" id="ENSGT00940000162345"/>
<dbReference type="Gene3D" id="3.40.50.720">
    <property type="entry name" value="NAD(P)-binding Rossmann-like Domain"/>
    <property type="match status" value="1"/>
</dbReference>
<dbReference type="Pfam" id="PF00106">
    <property type="entry name" value="adh_short"/>
    <property type="match status" value="1"/>
</dbReference>
<dbReference type="PRINTS" id="PR00080">
    <property type="entry name" value="SDRFAMILY"/>
</dbReference>
<keyword evidence="2" id="KW-0560">Oxidoreductase</keyword>
<dbReference type="Ensembl" id="ENSCSET00000032226.1">
    <property type="protein sequence ID" value="ENSCSEP00000031816.1"/>
    <property type="gene ID" value="ENSCSEG00000020374.1"/>
</dbReference>
<evidence type="ECO:0000313" key="4">
    <source>
        <dbReference type="Ensembl" id="ENSCSEP00000031816.1"/>
    </source>
</evidence>
<dbReference type="InterPro" id="IPR002347">
    <property type="entry name" value="SDR_fam"/>
</dbReference>
<evidence type="ECO:0000256" key="1">
    <source>
        <dbReference type="ARBA" id="ARBA00006484"/>
    </source>
</evidence>
<proteinExistence type="inferred from homology"/>
<sequence length="318" mass="34733">MKNVSCSILKVSIQPHYMLVCVSAGVAVLRKWIAGGVCRCSVRLDGKTVVITGANTGIGKETSREMARRGARVVMACRDLTRAESAAEEIREATGNGNVVIRHLDLASLHSVRQFAKDYVDSEDRLDILINNAGVMMCPKWLTEDGFETQLAVNHLGHFLLTNLLLPKLKSSAPSRVVNVSSIAHRGGRIDFDDLYQQSKLANVLFSRELARKLRGTGVSSFSLHPGVIRTELGRHVQGWFPLLGALLSLPSLLLMKTPIQGCQTTLYCALTPGLDQKTGSYFSDCAEKEAAPEGRDDAVAKRLWDESARLVGLKDTC</sequence>
<reference evidence="4 5" key="1">
    <citation type="journal article" date="2014" name="Nat. Genet.">
        <title>Whole-genome sequence of a flatfish provides insights into ZW sex chromosome evolution and adaptation to a benthic lifestyle.</title>
        <authorList>
            <person name="Chen S."/>
            <person name="Zhang G."/>
            <person name="Shao C."/>
            <person name="Huang Q."/>
            <person name="Liu G."/>
            <person name="Zhang P."/>
            <person name="Song W."/>
            <person name="An N."/>
            <person name="Chalopin D."/>
            <person name="Volff J.N."/>
            <person name="Hong Y."/>
            <person name="Li Q."/>
            <person name="Sha Z."/>
            <person name="Zhou H."/>
            <person name="Xie M."/>
            <person name="Yu Q."/>
            <person name="Liu Y."/>
            <person name="Xiang H."/>
            <person name="Wang N."/>
            <person name="Wu K."/>
            <person name="Yang C."/>
            <person name="Zhou Q."/>
            <person name="Liao X."/>
            <person name="Yang L."/>
            <person name="Hu Q."/>
            <person name="Zhang J."/>
            <person name="Meng L."/>
            <person name="Jin L."/>
            <person name="Tian Y."/>
            <person name="Lian J."/>
            <person name="Yang J."/>
            <person name="Miao G."/>
            <person name="Liu S."/>
            <person name="Liang Z."/>
            <person name="Yan F."/>
            <person name="Li Y."/>
            <person name="Sun B."/>
            <person name="Zhang H."/>
            <person name="Zhang J."/>
            <person name="Zhu Y."/>
            <person name="Du M."/>
            <person name="Zhao Y."/>
            <person name="Schartl M."/>
            <person name="Tang Q."/>
            <person name="Wang J."/>
        </authorList>
    </citation>
    <scope>NUCLEOTIDE SEQUENCE</scope>
</reference>
<comment type="similarity">
    <text evidence="1 3">Belongs to the short-chain dehydrogenases/reductases (SDR) family.</text>
</comment>
<dbReference type="PANTHER" id="PTHR43157">
    <property type="entry name" value="PHOSPHATIDYLINOSITOL-GLYCAN BIOSYNTHESIS CLASS F PROTEIN-RELATED"/>
    <property type="match status" value="1"/>
</dbReference>
<name>A0A3P8X294_CYNSE</name>
<protein>
    <submittedName>
        <fullName evidence="4">Si:dkey-23o4.6</fullName>
    </submittedName>
</protein>
<dbReference type="PRINTS" id="PR00081">
    <property type="entry name" value="GDHRDH"/>
</dbReference>
<reference evidence="4" key="3">
    <citation type="submission" date="2025-09" db="UniProtKB">
        <authorList>
            <consortium name="Ensembl"/>
        </authorList>
    </citation>
    <scope>IDENTIFICATION</scope>
</reference>
<evidence type="ECO:0000313" key="5">
    <source>
        <dbReference type="Proteomes" id="UP000265120"/>
    </source>
</evidence>
<evidence type="ECO:0000256" key="3">
    <source>
        <dbReference type="RuleBase" id="RU000363"/>
    </source>
</evidence>
<dbReference type="SUPFAM" id="SSF51735">
    <property type="entry name" value="NAD(P)-binding Rossmann-fold domains"/>
    <property type="match status" value="1"/>
</dbReference>
<accession>A0A3P8X294</accession>
<dbReference type="Proteomes" id="UP000265120">
    <property type="component" value="Chromosome 13"/>
</dbReference>
<evidence type="ECO:0000256" key="2">
    <source>
        <dbReference type="ARBA" id="ARBA00023002"/>
    </source>
</evidence>